<dbReference type="Proteomes" id="UP000469949">
    <property type="component" value="Unassembled WGS sequence"/>
</dbReference>
<dbReference type="AlphaFoldDB" id="A0A833J4B3"/>
<protein>
    <submittedName>
        <fullName evidence="1">Uncharacterized protein</fullName>
    </submittedName>
</protein>
<accession>A0A833J4B3</accession>
<evidence type="ECO:0000313" key="2">
    <source>
        <dbReference type="Proteomes" id="UP000469949"/>
    </source>
</evidence>
<sequence length="52" mass="5146">MIGQAIVDLGVPPPDAAAVLAERRGEALGHVAGGVGRDGIPFLTAYSGMAEA</sequence>
<dbReference type="EMBL" id="WEKV01000010">
    <property type="protein sequence ID" value="KAB7784388.1"/>
    <property type="molecule type" value="Genomic_DNA"/>
</dbReference>
<reference evidence="1 2" key="1">
    <citation type="submission" date="2019-10" db="EMBL/GenBank/DDBJ databases">
        <title>Draft Genome Sequence of the Caffeine Degrading Methylotroph Methylorubrum populi PINKEL.</title>
        <authorList>
            <person name="Dawson S.C."/>
            <person name="Zhang X."/>
            <person name="Wright M.E."/>
            <person name="Sharma G."/>
            <person name="Langner J.T."/>
            <person name="Ditty J.L."/>
            <person name="Subuyuj G.A."/>
        </authorList>
    </citation>
    <scope>NUCLEOTIDE SEQUENCE [LARGE SCALE GENOMIC DNA]</scope>
    <source>
        <strain evidence="1 2">Pinkel</strain>
    </source>
</reference>
<gene>
    <name evidence="1" type="ORF">F8B43_2421</name>
</gene>
<proteinExistence type="predicted"/>
<organism evidence="1 2">
    <name type="scientific">Methylorubrum populi</name>
    <dbReference type="NCBI Taxonomy" id="223967"/>
    <lineage>
        <taxon>Bacteria</taxon>
        <taxon>Pseudomonadati</taxon>
        <taxon>Pseudomonadota</taxon>
        <taxon>Alphaproteobacteria</taxon>
        <taxon>Hyphomicrobiales</taxon>
        <taxon>Methylobacteriaceae</taxon>
        <taxon>Methylorubrum</taxon>
    </lineage>
</organism>
<evidence type="ECO:0000313" key="1">
    <source>
        <dbReference type="EMBL" id="KAB7784388.1"/>
    </source>
</evidence>
<name>A0A833J4B3_9HYPH</name>
<comment type="caution">
    <text evidence="1">The sequence shown here is derived from an EMBL/GenBank/DDBJ whole genome shotgun (WGS) entry which is preliminary data.</text>
</comment>